<dbReference type="EMBL" id="JAAGRQ010000016">
    <property type="protein sequence ID" value="NDY56222.1"/>
    <property type="molecule type" value="Genomic_DNA"/>
</dbReference>
<evidence type="ECO:0000313" key="2">
    <source>
        <dbReference type="Proteomes" id="UP000469724"/>
    </source>
</evidence>
<keyword evidence="2" id="KW-1185">Reference proteome</keyword>
<sequence length="126" mass="13386">MNTVVPFVVRDRAGAASLRFGADEASGVSRVGAALPASRAARQDVGPGVAQASGRVSEALDDFAGRDLAAAVSALRRAMECPGLTTTERKALRGALATVAGVMRVRDERRRRPVDRRMLQTPRGDW</sequence>
<gene>
    <name evidence="1" type="ORF">G3N56_05605</name>
</gene>
<name>A0A7K3NJ44_9BACT</name>
<dbReference type="Proteomes" id="UP000469724">
    <property type="component" value="Unassembled WGS sequence"/>
</dbReference>
<evidence type="ECO:0000313" key="1">
    <source>
        <dbReference type="EMBL" id="NDY56222.1"/>
    </source>
</evidence>
<proteinExistence type="predicted"/>
<accession>A0A7K3NJ44</accession>
<dbReference type="RefSeq" id="WP_163301278.1">
    <property type="nucleotide sequence ID" value="NZ_JAAGRQ010000016.1"/>
</dbReference>
<comment type="caution">
    <text evidence="1">The sequence shown here is derived from an EMBL/GenBank/DDBJ whole genome shotgun (WGS) entry which is preliminary data.</text>
</comment>
<dbReference type="AlphaFoldDB" id="A0A7K3NJ44"/>
<protein>
    <submittedName>
        <fullName evidence="1">Uncharacterized protein</fullName>
    </submittedName>
</protein>
<reference evidence="1 2" key="1">
    <citation type="submission" date="2020-02" db="EMBL/GenBank/DDBJ databases">
        <title>Comparative genomics of sulfur disproportionating microorganisms.</title>
        <authorList>
            <person name="Ward L.M."/>
            <person name="Bertran E."/>
            <person name="Johnston D.T."/>
        </authorList>
    </citation>
    <scope>NUCLEOTIDE SEQUENCE [LARGE SCALE GENOMIC DNA]</scope>
    <source>
        <strain evidence="1 2">DSM 3696</strain>
    </source>
</reference>
<organism evidence="1 2">
    <name type="scientific">Desulfolutivibrio sulfodismutans</name>
    <dbReference type="NCBI Taxonomy" id="63561"/>
    <lineage>
        <taxon>Bacteria</taxon>
        <taxon>Pseudomonadati</taxon>
        <taxon>Thermodesulfobacteriota</taxon>
        <taxon>Desulfovibrionia</taxon>
        <taxon>Desulfovibrionales</taxon>
        <taxon>Desulfovibrionaceae</taxon>
        <taxon>Desulfolutivibrio</taxon>
    </lineage>
</organism>